<dbReference type="InterPro" id="IPR006595">
    <property type="entry name" value="CTLH_C"/>
</dbReference>
<dbReference type="SMART" id="SM00668">
    <property type="entry name" value="CTLH"/>
    <property type="match status" value="1"/>
</dbReference>
<accession>A0A5A7QFM9</accession>
<feature type="domain" description="CTLH" evidence="5">
    <location>
        <begin position="1"/>
        <end position="55"/>
    </location>
</feature>
<gene>
    <name evidence="6" type="ORF">STAS_20999</name>
</gene>
<dbReference type="InterPro" id="IPR015943">
    <property type="entry name" value="WD40/YVTN_repeat-like_dom_sf"/>
</dbReference>
<feature type="repeat" description="WD" evidence="3">
    <location>
        <begin position="428"/>
        <end position="471"/>
    </location>
</feature>
<sequence>MRYFEDAVTNGEWEDVEKYLAGFTKVDDNRYSMKIFFELRKQKFLEALDKRDNSKAVEILRKDLKIFSTFNEDLFKEITMLLTLPNFRENDQLSKYGDTKSARAIMLVELKKLIEANPLFRDKLQFPSLKNSRLRTLINQSLNWQHQLCKNPKPNPDIKTLFVDHTCSQPNGARAPSPVTNPLMGSIPKVGGFPPMGAPAPFPHAPAQLTDSLAGWMANPSSVSHPAISIGPMGLTPPNNAASMIKRPRTPPTNNPALDYQTADSEHVLKRSRPFGVPEEANNLPINILPVSYTGQSHAHALQTAAADDLPKTVMANLNQGSAVKTMDFHPVQQTLLLVGTNIGEISIWDVSGGEKLIVRNFKVWDLGACTMNLQASLANEYTASVNRVMWSPDGNLFGVAYSKHIVQLYAFFGGDDHCSLVRNHREIDAHIGSVNDLAFSHPNKQLCVITCGEDKAIKVWDVATGTKQFTFDGHEAPVYSVCPHFKENIQFIFSTSVDGKIKAWLYDNMGSRVDYDAPGRSCTTMAYSADGSRLFSCGTSKEGESFIVEWNESEGAVKRTYLGVSKRSVGVVQFDTTKNRFLVAGDEFKIKFWDMDNVNLLMSIDADGGLPASPCIRFSKEGSLLAVSTSENGIKILANPEGVRLMRSMESRSGANAKAAILGPFGASSSAAAGTGASTDRSSPMAVNIGLIWKLTEINEQSQLRSLRLPDGLLSVRIIRLIYTNSGGAILALAYNAVHKLWKWQRTERNASGKATSSVPPQLWQPSSGILMTNDISETNLEEAVPCFALSKNDSYVMSASGGKISLFNMMTFKTMTTFMPPPPAATFLAFHPQDNNVIAIGMEDATIQIYNVRVDERVTGLAFSNVLDVLVSSGADAQICLWSLDGWEKKANKFLQIPSGRSSNPLAQTRVQFHQDQTHVLVVHETQIAVYEASKLECIKQWVPSGPAITDATYSCDSQLIYTSFDDGSVCVFTSAGLKLRCRVNPTAYLPSNPSSRVHPLVITAHPSEPNQFALGLTDGSVHVLEPLETEGKWGTVPPPESGSSQDQSSR</sequence>
<evidence type="ECO:0000256" key="4">
    <source>
        <dbReference type="SAM" id="MobiDB-lite"/>
    </source>
</evidence>
<dbReference type="EMBL" id="BKCP01006848">
    <property type="protein sequence ID" value="GER44119.1"/>
    <property type="molecule type" value="Genomic_DNA"/>
</dbReference>
<keyword evidence="7" id="KW-1185">Reference proteome</keyword>
<comment type="caution">
    <text evidence="6">The sequence shown here is derived from an EMBL/GenBank/DDBJ whole genome shotgun (WGS) entry which is preliminary data.</text>
</comment>
<dbReference type="PROSITE" id="PS00678">
    <property type="entry name" value="WD_REPEATS_1"/>
    <property type="match status" value="1"/>
</dbReference>
<dbReference type="InterPro" id="IPR001680">
    <property type="entry name" value="WD40_rpt"/>
</dbReference>
<dbReference type="PROSITE" id="PS50897">
    <property type="entry name" value="CTLH"/>
    <property type="match status" value="1"/>
</dbReference>
<dbReference type="PROSITE" id="PS50082">
    <property type="entry name" value="WD_REPEATS_2"/>
    <property type="match status" value="1"/>
</dbReference>
<dbReference type="FunFam" id="2.130.10.10:FF:000558">
    <property type="entry name" value="Topless-related protein 1"/>
    <property type="match status" value="1"/>
</dbReference>
<dbReference type="Gene3D" id="2.130.10.10">
    <property type="entry name" value="YVTN repeat-like/Quinoprotein amine dehydrogenase"/>
    <property type="match status" value="4"/>
</dbReference>
<evidence type="ECO:0000313" key="7">
    <source>
        <dbReference type="Proteomes" id="UP000325081"/>
    </source>
</evidence>
<dbReference type="OrthoDB" id="6262491at2759"/>
<dbReference type="SUPFAM" id="SSF50998">
    <property type="entry name" value="Quinoprotein alcohol dehydrogenase-like"/>
    <property type="match status" value="1"/>
</dbReference>
<dbReference type="InterPro" id="IPR036322">
    <property type="entry name" value="WD40_repeat_dom_sf"/>
</dbReference>
<evidence type="ECO:0000256" key="2">
    <source>
        <dbReference type="ARBA" id="ARBA00022737"/>
    </source>
</evidence>
<dbReference type="Pfam" id="PF21359">
    <property type="entry name" value="zf_topless"/>
    <property type="match status" value="1"/>
</dbReference>
<dbReference type="Proteomes" id="UP000325081">
    <property type="component" value="Unassembled WGS sequence"/>
</dbReference>
<keyword evidence="2" id="KW-0677">Repeat</keyword>
<reference evidence="7" key="1">
    <citation type="journal article" date="2019" name="Curr. Biol.">
        <title>Genome Sequence of Striga asiatica Provides Insight into the Evolution of Plant Parasitism.</title>
        <authorList>
            <person name="Yoshida S."/>
            <person name="Kim S."/>
            <person name="Wafula E.K."/>
            <person name="Tanskanen J."/>
            <person name="Kim Y.M."/>
            <person name="Honaas L."/>
            <person name="Yang Z."/>
            <person name="Spallek T."/>
            <person name="Conn C.E."/>
            <person name="Ichihashi Y."/>
            <person name="Cheong K."/>
            <person name="Cui S."/>
            <person name="Der J.P."/>
            <person name="Gundlach H."/>
            <person name="Jiao Y."/>
            <person name="Hori C."/>
            <person name="Ishida J.K."/>
            <person name="Kasahara H."/>
            <person name="Kiba T."/>
            <person name="Kim M.S."/>
            <person name="Koo N."/>
            <person name="Laohavisit A."/>
            <person name="Lee Y.H."/>
            <person name="Lumba S."/>
            <person name="McCourt P."/>
            <person name="Mortimer J.C."/>
            <person name="Mutuku J.M."/>
            <person name="Nomura T."/>
            <person name="Sasaki-Sekimoto Y."/>
            <person name="Seto Y."/>
            <person name="Wang Y."/>
            <person name="Wakatake T."/>
            <person name="Sakakibara H."/>
            <person name="Demura T."/>
            <person name="Yamaguchi S."/>
            <person name="Yoneyama K."/>
            <person name="Manabe R.I."/>
            <person name="Nelson D.C."/>
            <person name="Schulman A.H."/>
            <person name="Timko M.P."/>
            <person name="dePamphilis C.W."/>
            <person name="Choi D."/>
            <person name="Shirasu K."/>
        </authorList>
    </citation>
    <scope>NUCLEOTIDE SEQUENCE [LARGE SCALE GENOMIC DNA]</scope>
    <source>
        <strain evidence="7">cv. UVA1</strain>
    </source>
</reference>
<dbReference type="AlphaFoldDB" id="A0A5A7QFM9"/>
<dbReference type="InterPro" id="IPR048419">
    <property type="entry name" value="Topless_Znf"/>
</dbReference>
<dbReference type="SMART" id="SM00320">
    <property type="entry name" value="WD40"/>
    <property type="match status" value="11"/>
</dbReference>
<keyword evidence="1 3" id="KW-0853">WD repeat</keyword>
<dbReference type="GO" id="GO:0006355">
    <property type="term" value="P:regulation of DNA-templated transcription"/>
    <property type="evidence" value="ECO:0007669"/>
    <property type="project" value="InterPro"/>
</dbReference>
<dbReference type="InterPro" id="IPR011047">
    <property type="entry name" value="Quinoprotein_ADH-like_sf"/>
</dbReference>
<evidence type="ECO:0000313" key="6">
    <source>
        <dbReference type="EMBL" id="GER44119.1"/>
    </source>
</evidence>
<feature type="compositionally biased region" description="Polar residues" evidence="4">
    <location>
        <begin position="1044"/>
        <end position="1053"/>
    </location>
</feature>
<dbReference type="SUPFAM" id="SSF50978">
    <property type="entry name" value="WD40 repeat-like"/>
    <property type="match status" value="2"/>
</dbReference>
<dbReference type="InterPro" id="IPR019775">
    <property type="entry name" value="WD40_repeat_CS"/>
</dbReference>
<dbReference type="InterPro" id="IPR027728">
    <property type="entry name" value="Topless_fam"/>
</dbReference>
<dbReference type="Pfam" id="PF21889">
    <property type="entry name" value="TPR1-like_2nd"/>
    <property type="match status" value="1"/>
</dbReference>
<name>A0A5A7QFM9_STRAF</name>
<evidence type="ECO:0000256" key="3">
    <source>
        <dbReference type="PROSITE-ProRule" id="PRU00221"/>
    </source>
</evidence>
<protein>
    <submittedName>
        <fullName evidence="6">Transducin family protein / WD-40 repeat family protein</fullName>
    </submittedName>
</protein>
<organism evidence="6 7">
    <name type="scientific">Striga asiatica</name>
    <name type="common">Asiatic witchweed</name>
    <name type="synonym">Buchnera asiatica</name>
    <dbReference type="NCBI Taxonomy" id="4170"/>
    <lineage>
        <taxon>Eukaryota</taxon>
        <taxon>Viridiplantae</taxon>
        <taxon>Streptophyta</taxon>
        <taxon>Embryophyta</taxon>
        <taxon>Tracheophyta</taxon>
        <taxon>Spermatophyta</taxon>
        <taxon>Magnoliopsida</taxon>
        <taxon>eudicotyledons</taxon>
        <taxon>Gunneridae</taxon>
        <taxon>Pentapetalae</taxon>
        <taxon>asterids</taxon>
        <taxon>lamiids</taxon>
        <taxon>Lamiales</taxon>
        <taxon>Orobanchaceae</taxon>
        <taxon>Buchnereae</taxon>
        <taxon>Striga</taxon>
    </lineage>
</organism>
<feature type="region of interest" description="Disordered" evidence="4">
    <location>
        <begin position="1031"/>
        <end position="1053"/>
    </location>
</feature>
<dbReference type="PANTHER" id="PTHR44083">
    <property type="entry name" value="TOPLESS-RELATED PROTEIN 1-RELATED"/>
    <property type="match status" value="1"/>
</dbReference>
<dbReference type="Pfam" id="PF00400">
    <property type="entry name" value="WD40"/>
    <property type="match status" value="3"/>
</dbReference>
<proteinExistence type="predicted"/>
<evidence type="ECO:0000259" key="5">
    <source>
        <dbReference type="PROSITE" id="PS50897"/>
    </source>
</evidence>
<dbReference type="PANTHER" id="PTHR44083:SF48">
    <property type="entry name" value="TOPLESS-RELATED PROTEIN 4"/>
    <property type="match status" value="1"/>
</dbReference>
<dbReference type="InterPro" id="IPR054080">
    <property type="entry name" value="TPR1-like_2nd"/>
</dbReference>
<evidence type="ECO:0000256" key="1">
    <source>
        <dbReference type="ARBA" id="ARBA00022574"/>
    </source>
</evidence>